<accession>A0ABK9MV01</accession>
<keyword evidence="12" id="KW-0503">Monooxygenase</keyword>
<evidence type="ECO:0000256" key="6">
    <source>
        <dbReference type="ARBA" id="ARBA00022617"/>
    </source>
</evidence>
<dbReference type="PRINTS" id="PR00463">
    <property type="entry name" value="EP450I"/>
</dbReference>
<keyword evidence="10" id="KW-0560">Oxidoreductase</keyword>
<keyword evidence="11" id="KW-0408">Iron</keyword>
<evidence type="ECO:0000256" key="3">
    <source>
        <dbReference type="ARBA" id="ARBA00004174"/>
    </source>
</evidence>
<keyword evidence="15" id="KW-1185">Reference proteome</keyword>
<evidence type="ECO:0000256" key="13">
    <source>
        <dbReference type="ARBA" id="ARBA00023136"/>
    </source>
</evidence>
<dbReference type="EnsemblMetazoa" id="GMOY005352.R1719">
    <property type="protein sequence ID" value="GMOY005352.P1719"/>
    <property type="gene ID" value="GMOY005352"/>
</dbReference>
<dbReference type="SUPFAM" id="SSF48264">
    <property type="entry name" value="Cytochrome P450"/>
    <property type="match status" value="1"/>
</dbReference>
<dbReference type="Gene3D" id="1.10.630.10">
    <property type="entry name" value="Cytochrome P450"/>
    <property type="match status" value="1"/>
</dbReference>
<evidence type="ECO:0000256" key="12">
    <source>
        <dbReference type="ARBA" id="ARBA00023033"/>
    </source>
</evidence>
<name>A0ABK9MV01_GLOMM</name>
<evidence type="ECO:0000313" key="14">
    <source>
        <dbReference type="EnsemblMetazoa" id="GMOY005352.P1719"/>
    </source>
</evidence>
<dbReference type="PANTHER" id="PTHR24292:SF54">
    <property type="entry name" value="CYP9F3-RELATED"/>
    <property type="match status" value="1"/>
</dbReference>
<evidence type="ECO:0000256" key="8">
    <source>
        <dbReference type="ARBA" id="ARBA00022824"/>
    </source>
</evidence>
<dbReference type="Pfam" id="PF00067">
    <property type="entry name" value="p450"/>
    <property type="match status" value="1"/>
</dbReference>
<protein>
    <recommendedName>
        <fullName evidence="16">Cytochrome P450</fullName>
    </recommendedName>
</protein>
<comment type="function">
    <text evidence="2">May be involved in the metabolism of insect hormones and in the breakdown of synthetic insecticides.</text>
</comment>
<organism evidence="14 15">
    <name type="scientific">Glossina morsitans morsitans</name>
    <name type="common">Savannah tsetse fly</name>
    <dbReference type="NCBI Taxonomy" id="37546"/>
    <lineage>
        <taxon>Eukaryota</taxon>
        <taxon>Metazoa</taxon>
        <taxon>Ecdysozoa</taxon>
        <taxon>Arthropoda</taxon>
        <taxon>Hexapoda</taxon>
        <taxon>Insecta</taxon>
        <taxon>Pterygota</taxon>
        <taxon>Neoptera</taxon>
        <taxon>Endopterygota</taxon>
        <taxon>Diptera</taxon>
        <taxon>Brachycera</taxon>
        <taxon>Muscomorpha</taxon>
        <taxon>Hippoboscoidea</taxon>
        <taxon>Glossinidae</taxon>
        <taxon>Glossina</taxon>
    </lineage>
</organism>
<evidence type="ECO:0008006" key="16">
    <source>
        <dbReference type="Google" id="ProtNLM"/>
    </source>
</evidence>
<evidence type="ECO:0000256" key="5">
    <source>
        <dbReference type="ARBA" id="ARBA00010617"/>
    </source>
</evidence>
<dbReference type="EMBL" id="CCAG010017154">
    <property type="status" value="NOT_ANNOTATED_CDS"/>
    <property type="molecule type" value="Genomic_DNA"/>
</dbReference>
<evidence type="ECO:0000256" key="4">
    <source>
        <dbReference type="ARBA" id="ARBA00004406"/>
    </source>
</evidence>
<dbReference type="InterPro" id="IPR050476">
    <property type="entry name" value="Insect_CytP450_Detox"/>
</dbReference>
<dbReference type="InterPro" id="IPR001128">
    <property type="entry name" value="Cyt_P450"/>
</dbReference>
<comment type="subcellular location">
    <subcellularLocation>
        <location evidence="4">Endoplasmic reticulum membrane</location>
        <topology evidence="4">Peripheral membrane protein</topology>
    </subcellularLocation>
    <subcellularLocation>
        <location evidence="3">Microsome membrane</location>
        <topology evidence="3">Peripheral membrane protein</topology>
    </subcellularLocation>
</comment>
<proteinExistence type="inferred from homology"/>
<keyword evidence="9" id="KW-0492">Microsome</keyword>
<evidence type="ECO:0000256" key="11">
    <source>
        <dbReference type="ARBA" id="ARBA00023004"/>
    </source>
</evidence>
<dbReference type="PANTHER" id="PTHR24292">
    <property type="entry name" value="CYTOCHROME P450"/>
    <property type="match status" value="1"/>
</dbReference>
<evidence type="ECO:0000256" key="2">
    <source>
        <dbReference type="ARBA" id="ARBA00003690"/>
    </source>
</evidence>
<sequence>MTFLWVLLFTAFSGLLAYVKVNYIYWYLLGVSQFKTNFLWGNLWHLKSLHHTEIIQKLYDTYKTTQVIAGTYIFTKPVALVLNLNVMHLMLFEDREKFQHQTKWTDIPDQLSKMLITRLLKEAKESSHLAAALEVKLRTSRDGCVNIKEIVDHFTLNLLGLALLSVDYKSLTQSDSDFYHKFMEPIQKKPFSVKWQIFRKVYRRALNNDFNDMINFLISRLIRIIERRQNLNVKPEDFLSILLNENEGYSSQPTKDVAKQVIQLFTSSFQTSVSIINCALYELTKNKQKQNLLSQEIIKVMKCTNYQLSPDVFEELIYLKLVIKETQRLYPPLTFLQLEALADYAIPKTLITLDKGNLIYIPVQAVLHDPEIYAHPEQFQPERFFSSLQQGRYYPSFLCDDDPHNGIVSCSVQTIVSIALIDLLTKYEFSLCDKSREKNGIFKIQFY</sequence>
<evidence type="ECO:0000256" key="9">
    <source>
        <dbReference type="ARBA" id="ARBA00022848"/>
    </source>
</evidence>
<reference evidence="14" key="1">
    <citation type="submission" date="2025-05" db="UniProtKB">
        <authorList>
            <consortium name="EnsemblMetazoa"/>
        </authorList>
    </citation>
    <scope>IDENTIFICATION</scope>
    <source>
        <strain evidence="14">Yale</strain>
    </source>
</reference>
<comment type="similarity">
    <text evidence="5">Belongs to the cytochrome P450 family.</text>
</comment>
<evidence type="ECO:0000256" key="7">
    <source>
        <dbReference type="ARBA" id="ARBA00022723"/>
    </source>
</evidence>
<keyword evidence="8" id="KW-0256">Endoplasmic reticulum</keyword>
<keyword evidence="7" id="KW-0479">Metal-binding</keyword>
<evidence type="ECO:0000256" key="1">
    <source>
        <dbReference type="ARBA" id="ARBA00001971"/>
    </source>
</evidence>
<dbReference type="InterPro" id="IPR036396">
    <property type="entry name" value="Cyt_P450_sf"/>
</dbReference>
<comment type="cofactor">
    <cofactor evidence="1">
        <name>heme</name>
        <dbReference type="ChEBI" id="CHEBI:30413"/>
    </cofactor>
</comment>
<evidence type="ECO:0000256" key="10">
    <source>
        <dbReference type="ARBA" id="ARBA00023002"/>
    </source>
</evidence>
<keyword evidence="13" id="KW-0472">Membrane</keyword>
<evidence type="ECO:0000313" key="15">
    <source>
        <dbReference type="Proteomes" id="UP000092444"/>
    </source>
</evidence>
<keyword evidence="6" id="KW-0349">Heme</keyword>
<dbReference type="InterPro" id="IPR002401">
    <property type="entry name" value="Cyt_P450_E_grp-I"/>
</dbReference>
<dbReference type="Proteomes" id="UP000092444">
    <property type="component" value="Unassembled WGS sequence"/>
</dbReference>